<feature type="transmembrane region" description="Helical" evidence="9">
    <location>
        <begin position="259"/>
        <end position="280"/>
    </location>
</feature>
<keyword evidence="5 9" id="KW-0472">Membrane</keyword>
<comment type="subcellular location">
    <subcellularLocation>
        <location evidence="1">Membrane</location>
        <topology evidence="1">Multi-pass membrane protein</topology>
    </subcellularLocation>
</comment>
<keyword evidence="4 9" id="KW-1133">Transmembrane helix</keyword>
<sequence>MDKDLRCIIFLGFAFLLVLSAFNSQGFVEVFFSFLFFVISFLAIIYFTFTFSNLLAPAVINILTPKWTMVVGSMFYCFFMLGFLYLEAVVLYLLSGLVGFGAALLWTGQGAYLTACSRIDTVGRNSGILWAMTQANFVFGGFIFTIFIIFSSIINSARILYGSFAIICGLGTLVFAFLPSPSRSICNSENNEDFNIVDGHVNYGAHSVRDNTLRLLSTRRMILLSVVFMYSGIELTFYSGVYSACLAGFQALKDTNGLIIAYNALALGVGQILGGLAFGLYANRSFAKGRNFVIVIGTITHLVAFFLVFLNIPVEAPLHKTDSVGYISPSYYIAIICGFLLGFADSCWNTQIYSLLSSVYSINSSNAFAIFKFFQSMAACISFFYGSVLMLHWQLIILASTVTIAALCFIPVELEARAMFAPPVFT</sequence>
<dbReference type="WBParaSite" id="DME_0000554601-mRNA-1">
    <property type="protein sequence ID" value="DME_0000554601-mRNA-1"/>
    <property type="gene ID" value="DME_0000554601"/>
</dbReference>
<feature type="transmembrane region" description="Helical" evidence="9">
    <location>
        <begin position="127"/>
        <end position="153"/>
    </location>
</feature>
<evidence type="ECO:0000313" key="11">
    <source>
        <dbReference type="Proteomes" id="UP000038040"/>
    </source>
</evidence>
<dbReference type="EMBL" id="UYYG01001179">
    <property type="protein sequence ID" value="VDN59314.1"/>
    <property type="molecule type" value="Genomic_DNA"/>
</dbReference>
<feature type="transmembrane region" description="Helical" evidence="9">
    <location>
        <begin position="221"/>
        <end position="239"/>
    </location>
</feature>
<protein>
    <recommendedName>
        <fullName evidence="7">UNC93-like protein MFSD11</fullName>
    </recommendedName>
    <alternativeName>
        <fullName evidence="8">Major facilitator superfamily domain-containing protein 11</fullName>
    </alternativeName>
</protein>
<evidence type="ECO:0000256" key="1">
    <source>
        <dbReference type="ARBA" id="ARBA00004141"/>
    </source>
</evidence>
<gene>
    <name evidence="10" type="ORF">DME_LOCUS9287</name>
</gene>
<evidence type="ECO:0000256" key="6">
    <source>
        <dbReference type="ARBA" id="ARBA00023180"/>
    </source>
</evidence>
<feature type="transmembrane region" description="Helical" evidence="9">
    <location>
        <begin position="365"/>
        <end position="385"/>
    </location>
</feature>
<keyword evidence="12" id="KW-1185">Reference proteome</keyword>
<dbReference type="PANTHER" id="PTHR23294:SF0">
    <property type="entry name" value="UNC93-LIKE PROTEIN MFSD11"/>
    <property type="match status" value="1"/>
</dbReference>
<evidence type="ECO:0000256" key="2">
    <source>
        <dbReference type="ARBA" id="ARBA00009172"/>
    </source>
</evidence>
<organism evidence="11 13">
    <name type="scientific">Dracunculus medinensis</name>
    <name type="common">Guinea worm</name>
    <dbReference type="NCBI Taxonomy" id="318479"/>
    <lineage>
        <taxon>Eukaryota</taxon>
        <taxon>Metazoa</taxon>
        <taxon>Ecdysozoa</taxon>
        <taxon>Nematoda</taxon>
        <taxon>Chromadorea</taxon>
        <taxon>Rhabditida</taxon>
        <taxon>Spirurina</taxon>
        <taxon>Dracunculoidea</taxon>
        <taxon>Dracunculidae</taxon>
        <taxon>Dracunculus</taxon>
    </lineage>
</organism>
<feature type="transmembrane region" description="Helical" evidence="9">
    <location>
        <begin position="34"/>
        <end position="55"/>
    </location>
</feature>
<dbReference type="Proteomes" id="UP000038040">
    <property type="component" value="Unplaced"/>
</dbReference>
<dbReference type="Pfam" id="PF05978">
    <property type="entry name" value="UNC-93"/>
    <property type="match status" value="1"/>
</dbReference>
<feature type="transmembrane region" description="Helical" evidence="9">
    <location>
        <begin position="159"/>
        <end position="178"/>
    </location>
</feature>
<evidence type="ECO:0000256" key="5">
    <source>
        <dbReference type="ARBA" id="ARBA00023136"/>
    </source>
</evidence>
<evidence type="ECO:0000313" key="13">
    <source>
        <dbReference type="WBParaSite" id="DME_0000554601-mRNA-1"/>
    </source>
</evidence>
<dbReference type="AlphaFoldDB" id="A0A0N4UDW9"/>
<keyword evidence="6" id="KW-0325">Glycoprotein</keyword>
<reference evidence="10 12" key="2">
    <citation type="submission" date="2018-11" db="EMBL/GenBank/DDBJ databases">
        <authorList>
            <consortium name="Pathogen Informatics"/>
        </authorList>
    </citation>
    <scope>NUCLEOTIDE SEQUENCE [LARGE SCALE GENOMIC DNA]</scope>
</reference>
<feature type="transmembrane region" description="Helical" evidence="9">
    <location>
        <begin position="67"/>
        <end position="86"/>
    </location>
</feature>
<keyword evidence="3 9" id="KW-0812">Transmembrane</keyword>
<dbReference type="InterPro" id="IPR051617">
    <property type="entry name" value="UNC-93-like_regulator"/>
</dbReference>
<dbReference type="OrthoDB" id="196103at2759"/>
<dbReference type="Gene3D" id="1.20.1250.20">
    <property type="entry name" value="MFS general substrate transporter like domains"/>
    <property type="match status" value="1"/>
</dbReference>
<proteinExistence type="inferred from homology"/>
<evidence type="ECO:0000313" key="12">
    <source>
        <dbReference type="Proteomes" id="UP000274756"/>
    </source>
</evidence>
<comment type="similarity">
    <text evidence="2">Belongs to the unc-93 family.</text>
</comment>
<evidence type="ECO:0000313" key="10">
    <source>
        <dbReference type="EMBL" id="VDN59314.1"/>
    </source>
</evidence>
<dbReference type="Proteomes" id="UP000274756">
    <property type="component" value="Unassembled WGS sequence"/>
</dbReference>
<feature type="transmembrane region" description="Helical" evidence="9">
    <location>
        <begin position="391"/>
        <end position="412"/>
    </location>
</feature>
<evidence type="ECO:0000256" key="8">
    <source>
        <dbReference type="ARBA" id="ARBA00041910"/>
    </source>
</evidence>
<accession>A0A0N4UDW9</accession>
<dbReference type="InterPro" id="IPR036259">
    <property type="entry name" value="MFS_trans_sf"/>
</dbReference>
<feature type="transmembrane region" description="Helical" evidence="9">
    <location>
        <begin position="324"/>
        <end position="344"/>
    </location>
</feature>
<dbReference type="PANTHER" id="PTHR23294">
    <property type="entry name" value="ET TRANSLATION PRODUCT-RELATED"/>
    <property type="match status" value="1"/>
</dbReference>
<name>A0A0N4UDW9_DRAME</name>
<dbReference type="GO" id="GO:0016020">
    <property type="term" value="C:membrane"/>
    <property type="evidence" value="ECO:0007669"/>
    <property type="project" value="UniProtKB-SubCell"/>
</dbReference>
<reference evidence="13" key="1">
    <citation type="submission" date="2017-02" db="UniProtKB">
        <authorList>
            <consortium name="WormBaseParasite"/>
        </authorList>
    </citation>
    <scope>IDENTIFICATION</scope>
</reference>
<dbReference type="InterPro" id="IPR010291">
    <property type="entry name" value="Ion_channel_UNC-93"/>
</dbReference>
<dbReference type="STRING" id="318479.A0A0N4UDW9"/>
<evidence type="ECO:0000256" key="7">
    <source>
        <dbReference type="ARBA" id="ARBA00040302"/>
    </source>
</evidence>
<evidence type="ECO:0000256" key="4">
    <source>
        <dbReference type="ARBA" id="ARBA00022989"/>
    </source>
</evidence>
<evidence type="ECO:0000256" key="9">
    <source>
        <dbReference type="SAM" id="Phobius"/>
    </source>
</evidence>
<dbReference type="SUPFAM" id="SSF103473">
    <property type="entry name" value="MFS general substrate transporter"/>
    <property type="match status" value="1"/>
</dbReference>
<feature type="transmembrane region" description="Helical" evidence="9">
    <location>
        <begin position="292"/>
        <end position="312"/>
    </location>
</feature>
<evidence type="ECO:0000256" key="3">
    <source>
        <dbReference type="ARBA" id="ARBA00022692"/>
    </source>
</evidence>
<feature type="transmembrane region" description="Helical" evidence="9">
    <location>
        <begin position="92"/>
        <end position="115"/>
    </location>
</feature>